<comment type="caution">
    <text evidence="1">The sequence shown here is derived from an EMBL/GenBank/DDBJ whole genome shotgun (WGS) entry which is preliminary data.</text>
</comment>
<evidence type="ECO:0000313" key="2">
    <source>
        <dbReference type="Proteomes" id="UP000824533"/>
    </source>
</evidence>
<dbReference type="EMBL" id="CM034395">
    <property type="protein sequence ID" value="KAJ0178985.1"/>
    <property type="molecule type" value="Genomic_DNA"/>
</dbReference>
<proteinExistence type="predicted"/>
<keyword evidence="2" id="KW-1185">Reference proteome</keyword>
<evidence type="ECO:0000313" key="1">
    <source>
        <dbReference type="EMBL" id="KAJ0178985.1"/>
    </source>
</evidence>
<sequence length="842" mass="98422">MICAQRQLAATLSSDWTYSHDYESLCIMLPARALRSTVNLHIILVYIPPDSRDLPVRLDHFRECITQYTYLYPTDHFVIAGDFNLPFIKWNNNTYSPLLHASCSALSESSTAFLDFLSYTGFYQYNFIKNQAYNTLDLCFSNLPLNIANCDNPVIKEDLYHPALIVRVLDLGIHLLKECNHSRFNFYKCDYNAINSYLFKINWNDLLLGKSTDDAVDAFYDKLHECILLHVPISVVKPNSKYPVWYSTALIKIIREKSKLHSRWKRFGNPRDYYEYSMLRDRQTHIIKKCYNNFINSSSKLIQHSPKYFWKYVKSKRGGSNYPNKFNLGKENFSDGQSICSAFNRFFKSVFIHPTSPISNITPRTQGRNTNNHNFESISNLNVNEELVLQLLKALDKNKGPGADGIPPMFLMSCAKSLSVPISILFRLSLKECVFPTLWKKAQIIPIHKKGSRSSIDNYRPISILSTIAKLFEKIIYTYIYPIIARNIPDTQHGFYKGRSTTSNLAIFSDYIHNNMENGGQVDVIYTDFEKAFDRVDHFILLHKLEYLGIQGDLLRWVESYLTNRSQIVVMGGFRSDCAWIPSGVPQGSHLGPLFYNAYIFDINHCFDSSLHLLYADDKKIYMRVNNFDDCNRIQKDLNTLYEYYTVNRINVNVKKCQTITFTRRKNPVLYPYHFNGCEIDRTDVVRDLGVYFDSKMVMAHHINTITNKAFRNLGFIMRICKPFTSLLCMKVVYFAYVRSILEYCSPIWNPHYRIYSNRIEGIQKKFLRHLDYKLQGRHSTYEQRCLAYRLLNMEQRRVFLDMGLLYDIMHSRSYCPAITQRISYCAPMRRTRHTIATYCMP</sequence>
<protein>
    <submittedName>
        <fullName evidence="1">Uncharacterized protein</fullName>
    </submittedName>
</protein>
<dbReference type="Proteomes" id="UP000824533">
    <property type="component" value="Linkage Group LG09"/>
</dbReference>
<reference evidence="1 2" key="1">
    <citation type="journal article" date="2021" name="Front. Genet.">
        <title>Chromosome-Level Genome Assembly Reveals Significant Gene Expansion in the Toll and IMD Signaling Pathways of Dendrolimus kikuchii.</title>
        <authorList>
            <person name="Zhou J."/>
            <person name="Wu P."/>
            <person name="Xiong Z."/>
            <person name="Liu N."/>
            <person name="Zhao N."/>
            <person name="Ji M."/>
            <person name="Qiu Y."/>
            <person name="Yang B."/>
        </authorList>
    </citation>
    <scope>NUCLEOTIDE SEQUENCE [LARGE SCALE GENOMIC DNA]</scope>
    <source>
        <strain evidence="1">Ann1</strain>
    </source>
</reference>
<name>A0ACC1D5B1_9NEOP</name>
<gene>
    <name evidence="1" type="ORF">K1T71_005760</name>
</gene>
<accession>A0ACC1D5B1</accession>
<organism evidence="1 2">
    <name type="scientific">Dendrolimus kikuchii</name>
    <dbReference type="NCBI Taxonomy" id="765133"/>
    <lineage>
        <taxon>Eukaryota</taxon>
        <taxon>Metazoa</taxon>
        <taxon>Ecdysozoa</taxon>
        <taxon>Arthropoda</taxon>
        <taxon>Hexapoda</taxon>
        <taxon>Insecta</taxon>
        <taxon>Pterygota</taxon>
        <taxon>Neoptera</taxon>
        <taxon>Endopterygota</taxon>
        <taxon>Lepidoptera</taxon>
        <taxon>Glossata</taxon>
        <taxon>Ditrysia</taxon>
        <taxon>Bombycoidea</taxon>
        <taxon>Lasiocampidae</taxon>
        <taxon>Dendrolimus</taxon>
    </lineage>
</organism>